<dbReference type="InterPro" id="IPR052201">
    <property type="entry name" value="LRR-containing_regulator"/>
</dbReference>
<evidence type="ECO:0000256" key="1">
    <source>
        <dbReference type="ARBA" id="ARBA00022737"/>
    </source>
</evidence>
<evidence type="ECO:0000256" key="2">
    <source>
        <dbReference type="SAM" id="MobiDB-lite"/>
    </source>
</evidence>
<dbReference type="SMART" id="SM00368">
    <property type="entry name" value="LRR_RI"/>
    <property type="match status" value="10"/>
</dbReference>
<dbReference type="Gene3D" id="3.40.50.300">
    <property type="entry name" value="P-loop containing nucleotide triphosphate hydrolases"/>
    <property type="match status" value="1"/>
</dbReference>
<comment type="caution">
    <text evidence="3">The sequence shown here is derived from an EMBL/GenBank/DDBJ whole genome shotgun (WGS) entry which is preliminary data.</text>
</comment>
<dbReference type="EMBL" id="JAFCMP010000007">
    <property type="protein sequence ID" value="KAG5192367.1"/>
    <property type="molecule type" value="Genomic_DNA"/>
</dbReference>
<dbReference type="OrthoDB" id="106882at2759"/>
<dbReference type="SUPFAM" id="SSF52047">
    <property type="entry name" value="RNI-like"/>
    <property type="match status" value="2"/>
</dbReference>
<evidence type="ECO:0008006" key="5">
    <source>
        <dbReference type="Google" id="ProtNLM"/>
    </source>
</evidence>
<feature type="region of interest" description="Disordered" evidence="2">
    <location>
        <begin position="1631"/>
        <end position="1672"/>
    </location>
</feature>
<keyword evidence="1" id="KW-0677">Repeat</keyword>
<feature type="compositionally biased region" description="Basic and acidic residues" evidence="2">
    <location>
        <begin position="1636"/>
        <end position="1645"/>
    </location>
</feature>
<accession>A0A835ZHN6</accession>
<feature type="compositionally biased region" description="Low complexity" evidence="2">
    <location>
        <begin position="991"/>
        <end position="1023"/>
    </location>
</feature>
<evidence type="ECO:0000313" key="3">
    <source>
        <dbReference type="EMBL" id="KAG5192367.1"/>
    </source>
</evidence>
<protein>
    <recommendedName>
        <fullName evidence="5">C-terminal of Roc (COR) domain-containing protein</fullName>
    </recommendedName>
</protein>
<dbReference type="InterPro" id="IPR027417">
    <property type="entry name" value="P-loop_NTPase"/>
</dbReference>
<dbReference type="Gene3D" id="3.80.10.10">
    <property type="entry name" value="Ribonuclease Inhibitor"/>
    <property type="match status" value="4"/>
</dbReference>
<dbReference type="InterPro" id="IPR010297">
    <property type="entry name" value="DUF900_hydrolase"/>
</dbReference>
<dbReference type="Pfam" id="PF05990">
    <property type="entry name" value="DUF900"/>
    <property type="match status" value="1"/>
</dbReference>
<keyword evidence="4" id="KW-1185">Reference proteome</keyword>
<organism evidence="3 4">
    <name type="scientific">Tribonema minus</name>
    <dbReference type="NCBI Taxonomy" id="303371"/>
    <lineage>
        <taxon>Eukaryota</taxon>
        <taxon>Sar</taxon>
        <taxon>Stramenopiles</taxon>
        <taxon>Ochrophyta</taxon>
        <taxon>PX clade</taxon>
        <taxon>Xanthophyceae</taxon>
        <taxon>Tribonematales</taxon>
        <taxon>Tribonemataceae</taxon>
        <taxon>Tribonema</taxon>
    </lineage>
</organism>
<dbReference type="Proteomes" id="UP000664859">
    <property type="component" value="Unassembled WGS sequence"/>
</dbReference>
<dbReference type="SUPFAM" id="SSF52540">
    <property type="entry name" value="P-loop containing nucleoside triphosphate hydrolases"/>
    <property type="match status" value="1"/>
</dbReference>
<name>A0A835ZHN6_9STRA</name>
<feature type="compositionally biased region" description="Gly residues" evidence="2">
    <location>
        <begin position="979"/>
        <end position="990"/>
    </location>
</feature>
<feature type="compositionally biased region" description="Gly residues" evidence="2">
    <location>
        <begin position="1393"/>
        <end position="1406"/>
    </location>
</feature>
<sequence>MAAGALAELLQLSSKTHFLDLSDRVVKGEDVRALARVLTDRTHNLTSLNLSNVKINADDAMILAKALEFNISLRHLSFEHNPLGYVGVAALAEAVKLNTSVTAFSLADTLLNASGAALIASALYTNATLTSLHMESNRVGAEGARHLAHALAVNQSLRVLDIEGNGIGDAGAFYLAPALAANTALTRLNLRHNGIGADGAAALGEALGANTTLQSLALARLELSLPLLRGAAASAAAASSGIGAGVAPPAAAAVLSLSNSPLSAELDYPVIMPLVARNAAVTRLALAGAGLCGIAPDGRGRRALTGARALACALAAHGAVTALDLRRNFIDDAAVAVLAEGARALPALTALNLSSNDIRAAGAAALCAALSPALTDLNLANNPALGAGGAAAIGALLLGGGGSGGSGGGSSGGGGSVATLNLSNCGLGSEGVAALARGVGGSAALEVLNLEHNAVGRAGKGALGAALLVSRVSRLKGLAMCDGWSIVPGQRALAVKPAAAAAAVAATDEDVMLLAGARSLGIESVSLQHCAMEPACAKPLLELIRDKPGVRVLCDVGNALGDDAARQLQALNAANAQALEPDWSQSAVETAVTVHLLGDAGAGKTALRRALQRGYWESYFTQNGQERATDLGDAEASERTRGVAIERWQHAGGMYSLWDHGGLTPVQTLLSHGAASCAHAVYVVVVSLALPRARQRTALRQWLGVVGACAPAPPSAAALIVVGSRADQLGGLGQEYLDKLWEGVRAEGSSGGSSKRRELPPLRACIALDSRKSQAHAMGRLRSALTQARETFKHDDLAPSPRLAAHALELVARWQRSGTDPDASAGDGAQHTEALPWPEFLRGLRRDLWPRLPESAARDVARTLHATGAALWAERSSAGGGGSGGGGGWVLLALPRLLGGLTGELLLRTPARARARGLPVATLSDLEQLAERFAVRTPVAVLAQLLQDLQIAAEITIGGAAAAAPAVSDGAHGAAAAGAAGGGGGDGVQGDGAHSRGSSRSGSTSSSSSSASHSSAQPPDAQSRPCAERQFLIPGALYEGPPLPPGKRPVWETGGGPAAEDRYKRATAALAQAADEGGRVVAARRLRFGGAGAGMEAVPGAFARVQAAVAQRYCGGVVLPDGLQLVAALEGMQVLLQWAHSGTSSADGDEAGGTFVDVAVAAADAAAAFSELGELKRCIAAVLAQFARLAWTEHVVSSSAFAAAAPPPPHRRVTLPLQHVLAAAVAADAAGAAIAFGEGADAEEVAARDLVCEADFEVQIDSSSAAATAHQNGHHAHSDSADAAASGAVRAAADAFLKRGAKAAMPGGGGGATAANPFYSPPTRRTNPFADTAVAAGGQALNPFRASPPAPPPPAAAAVASAVVESLQLQHRALSDGSLSERNISSPLRDADGGGAGGSSGGGGGEAIEPRVPPAHSPSSSGSSADSSSGGSYARSEIELVNGASPPPPDAADPADVAAAAAAAAAVAVRIDDAFLSEPSIMFRPTLGARVLDYGRPRFELLLPRPGGLKLAPYDADAGAAGQALPATPPPSPLPAAAMTAAATAAAAVLRVALVTEVLDDTVVTGFNVAGTESPFFAVGAVVAGVSREPWGVAPGALLSYKEVVAALDPAAPSTVYPLFVQLTACPPAAAHHAQHSGEEGRGDGGSRTPSRGGQQGQVDRGAGGGVGWGATMPPLRLAQNRHAHNAQVLVGTNRKRERDLAGDVLVGTNRKRERDLAGDVIYGPDLAPGGAPLQWALLSIAFAAALPELGGAAMFVDTGEYTLVGTYVLTAAAAAALLRGHPARRALVYVHGFNNSLTHAARTAGLFARALHSPLTVLLSWPSDPQQTGRGWLLEKVMSAYERSYTRCEHNMHASVRPFVQAALFLARMPQAITWSAHSMGCYLLLNVMDRLQYESGSSGLSAADIFSRVVLSAPDVPTCGVVLSAPDVPTWFFTSTVAAAASRGVRICHYYHPDDQATEASKKRRATEGPCPGNAAVLIAEGVETVDCSGARSASIGANVSLNHDYGRCDGYCLLDQREFLEGEPPEQRVLDAASAGGSAPPQWRLVTSRNSSGGRAAAMAHPGVLRRIYAASQDRNNPLCCDGSMQPAKVATAMRADGEQSHSKQWLTTFLPGGGSGGGGSAAAIAQLRTLQGAARSAANASAFQRRETVP</sequence>
<dbReference type="PANTHER" id="PTHR24111:SF0">
    <property type="entry name" value="LEUCINE-RICH REPEAT-CONTAINING PROTEIN"/>
    <property type="match status" value="1"/>
</dbReference>
<evidence type="ECO:0000313" key="4">
    <source>
        <dbReference type="Proteomes" id="UP000664859"/>
    </source>
</evidence>
<feature type="region of interest" description="Disordered" evidence="2">
    <location>
        <begin position="973"/>
        <end position="1025"/>
    </location>
</feature>
<dbReference type="InterPro" id="IPR032675">
    <property type="entry name" value="LRR_dom_sf"/>
</dbReference>
<gene>
    <name evidence="3" type="ORF">JKP88DRAFT_293618</name>
</gene>
<dbReference type="PANTHER" id="PTHR24111">
    <property type="entry name" value="LEUCINE-RICH REPEAT-CONTAINING PROTEIN 34"/>
    <property type="match status" value="1"/>
</dbReference>
<dbReference type="InterPro" id="IPR001611">
    <property type="entry name" value="Leu-rich_rpt"/>
</dbReference>
<feature type="compositionally biased region" description="Low complexity" evidence="2">
    <location>
        <begin position="1417"/>
        <end position="1434"/>
    </location>
</feature>
<proteinExistence type="predicted"/>
<feature type="compositionally biased region" description="Polar residues" evidence="2">
    <location>
        <begin position="1377"/>
        <end position="1386"/>
    </location>
</feature>
<feature type="region of interest" description="Disordered" evidence="2">
    <location>
        <begin position="1374"/>
        <end position="1434"/>
    </location>
</feature>
<dbReference type="Pfam" id="PF13516">
    <property type="entry name" value="LRR_6"/>
    <property type="match status" value="6"/>
</dbReference>
<reference evidence="3" key="1">
    <citation type="submission" date="2021-02" db="EMBL/GenBank/DDBJ databases">
        <title>First Annotated Genome of the Yellow-green Alga Tribonema minus.</title>
        <authorList>
            <person name="Mahan K.M."/>
        </authorList>
    </citation>
    <scope>NUCLEOTIDE SEQUENCE</scope>
    <source>
        <strain evidence="3">UTEX B ZZ1240</strain>
    </source>
</reference>
<feature type="region of interest" description="Disordered" evidence="2">
    <location>
        <begin position="1303"/>
        <end position="1329"/>
    </location>
</feature>
<feature type="region of interest" description="Disordered" evidence="2">
    <location>
        <begin position="1037"/>
        <end position="1058"/>
    </location>
</feature>